<accession>A0A4C1ZKP2</accession>
<dbReference type="AlphaFoldDB" id="A0A4C1ZKP2"/>
<dbReference type="PANTHER" id="PTHR11662">
    <property type="entry name" value="SOLUTE CARRIER FAMILY 17"/>
    <property type="match status" value="1"/>
</dbReference>
<dbReference type="OrthoDB" id="2985014at2759"/>
<dbReference type="PANTHER" id="PTHR11662:SF280">
    <property type="entry name" value="FI21844P1-RELATED"/>
    <property type="match status" value="1"/>
</dbReference>
<keyword evidence="7" id="KW-0739">Sodium transport</keyword>
<feature type="transmembrane region" description="Helical" evidence="8">
    <location>
        <begin position="174"/>
        <end position="193"/>
    </location>
</feature>
<dbReference type="STRING" id="151549.A0A4C1ZKP2"/>
<evidence type="ECO:0000256" key="6">
    <source>
        <dbReference type="ARBA" id="ARBA00023136"/>
    </source>
</evidence>
<dbReference type="InterPro" id="IPR011701">
    <property type="entry name" value="MFS"/>
</dbReference>
<dbReference type="Pfam" id="PF07690">
    <property type="entry name" value="MFS_1"/>
    <property type="match status" value="1"/>
</dbReference>
<comment type="subcellular location">
    <subcellularLocation>
        <location evidence="1">Membrane</location>
        <topology evidence="1">Multi-pass membrane protein</topology>
    </subcellularLocation>
</comment>
<dbReference type="InterPro" id="IPR020846">
    <property type="entry name" value="MFS_dom"/>
</dbReference>
<dbReference type="FunFam" id="1.20.1250.20:FF:000144">
    <property type="entry name" value="Picot, isoform B"/>
    <property type="match status" value="1"/>
</dbReference>
<organism evidence="10 11">
    <name type="scientific">Eumeta variegata</name>
    <name type="common">Bagworm moth</name>
    <name type="synonym">Eumeta japonica</name>
    <dbReference type="NCBI Taxonomy" id="151549"/>
    <lineage>
        <taxon>Eukaryota</taxon>
        <taxon>Metazoa</taxon>
        <taxon>Ecdysozoa</taxon>
        <taxon>Arthropoda</taxon>
        <taxon>Hexapoda</taxon>
        <taxon>Insecta</taxon>
        <taxon>Pterygota</taxon>
        <taxon>Neoptera</taxon>
        <taxon>Endopterygota</taxon>
        <taxon>Lepidoptera</taxon>
        <taxon>Glossata</taxon>
        <taxon>Ditrysia</taxon>
        <taxon>Tineoidea</taxon>
        <taxon>Psychidae</taxon>
        <taxon>Oiketicinae</taxon>
        <taxon>Eumeta</taxon>
    </lineage>
</organism>
<dbReference type="EMBL" id="BGZK01001842">
    <property type="protein sequence ID" value="GBP87187.1"/>
    <property type="molecule type" value="Genomic_DNA"/>
</dbReference>
<evidence type="ECO:0000256" key="1">
    <source>
        <dbReference type="ARBA" id="ARBA00004141"/>
    </source>
</evidence>
<dbReference type="GO" id="GO:0016020">
    <property type="term" value="C:membrane"/>
    <property type="evidence" value="ECO:0007669"/>
    <property type="project" value="UniProtKB-SubCell"/>
</dbReference>
<keyword evidence="4 8" id="KW-1133">Transmembrane helix</keyword>
<evidence type="ECO:0000256" key="7">
    <source>
        <dbReference type="ARBA" id="ARBA00023201"/>
    </source>
</evidence>
<keyword evidence="7" id="KW-0813">Transport</keyword>
<evidence type="ECO:0000256" key="3">
    <source>
        <dbReference type="ARBA" id="ARBA00022692"/>
    </source>
</evidence>
<comment type="caution">
    <text evidence="10">The sequence shown here is derived from an EMBL/GenBank/DDBJ whole genome shotgun (WGS) entry which is preliminary data.</text>
</comment>
<evidence type="ECO:0000313" key="10">
    <source>
        <dbReference type="EMBL" id="GBP87187.1"/>
    </source>
</evidence>
<feature type="transmembrane region" description="Helical" evidence="8">
    <location>
        <begin position="44"/>
        <end position="65"/>
    </location>
</feature>
<evidence type="ECO:0000256" key="4">
    <source>
        <dbReference type="ARBA" id="ARBA00022989"/>
    </source>
</evidence>
<evidence type="ECO:0000259" key="9">
    <source>
        <dbReference type="PROSITE" id="PS50850"/>
    </source>
</evidence>
<keyword evidence="5" id="KW-0915">Sodium</keyword>
<proteinExistence type="inferred from homology"/>
<keyword evidence="7" id="KW-0406">Ion transport</keyword>
<dbReference type="GO" id="GO:0006814">
    <property type="term" value="P:sodium ion transport"/>
    <property type="evidence" value="ECO:0007669"/>
    <property type="project" value="UniProtKB-KW"/>
</dbReference>
<evidence type="ECO:0000256" key="2">
    <source>
        <dbReference type="ARBA" id="ARBA00008586"/>
    </source>
</evidence>
<feature type="transmembrane region" description="Helical" evidence="8">
    <location>
        <begin position="268"/>
        <end position="292"/>
    </location>
</feature>
<keyword evidence="6 8" id="KW-0472">Membrane</keyword>
<keyword evidence="3 8" id="KW-0812">Transmembrane</keyword>
<dbReference type="PROSITE" id="PS50850">
    <property type="entry name" value="MFS"/>
    <property type="match status" value="1"/>
</dbReference>
<feature type="transmembrane region" description="Helical" evidence="8">
    <location>
        <begin position="77"/>
        <end position="96"/>
    </location>
</feature>
<feature type="domain" description="Major facilitator superfamily (MFS) profile" evidence="9">
    <location>
        <begin position="12"/>
        <end position="309"/>
    </location>
</feature>
<dbReference type="InterPro" id="IPR050382">
    <property type="entry name" value="MFS_Na/Anion_cotransporter"/>
</dbReference>
<dbReference type="InterPro" id="IPR036259">
    <property type="entry name" value="MFS_trans_sf"/>
</dbReference>
<gene>
    <name evidence="10" type="primary">Picot</name>
    <name evidence="10" type="ORF">EVAR_68915_1</name>
</gene>
<name>A0A4C1ZKP2_EUMVA</name>
<keyword evidence="11" id="KW-1185">Reference proteome</keyword>
<dbReference type="Proteomes" id="UP000299102">
    <property type="component" value="Unassembled WGS sequence"/>
</dbReference>
<sequence length="309" mass="33114">MCAVKALGVRHAQAALLFLAMMLSFAMRVNMSLAIVTMASPDAFGWSVQTQSVVLSSFSWGYVVLQIPGGVMATRFGGARLVLTSVGVNSLVTLLLPLAGFYGGWEAVCACRVLQGLAQGFLYPATHSLISKWAPLTEKSRIGTFIYAGGQFGTAIQLLISGFVAHAWGWPAIFYLNGGLGVIWTTVYALLGADSPQSSKRIRSEERSYIQESLGQVGDLKNGMLSALPYLAMYLMSFPMGFFSDFIIRKKWLSITASRKFSNSIGHWGPAVMLLGLAHVPPGNVALAVVLLTSAMALNAGHYTGDMVT</sequence>
<dbReference type="GO" id="GO:0006820">
    <property type="term" value="P:monoatomic anion transport"/>
    <property type="evidence" value="ECO:0007669"/>
    <property type="project" value="TreeGrafter"/>
</dbReference>
<feature type="transmembrane region" description="Helical" evidence="8">
    <location>
        <begin position="228"/>
        <end position="248"/>
    </location>
</feature>
<reference evidence="10 11" key="1">
    <citation type="journal article" date="2019" name="Commun. Biol.">
        <title>The bagworm genome reveals a unique fibroin gene that provides high tensile strength.</title>
        <authorList>
            <person name="Kono N."/>
            <person name="Nakamura H."/>
            <person name="Ohtoshi R."/>
            <person name="Tomita M."/>
            <person name="Numata K."/>
            <person name="Arakawa K."/>
        </authorList>
    </citation>
    <scope>NUCLEOTIDE SEQUENCE [LARGE SCALE GENOMIC DNA]</scope>
</reference>
<evidence type="ECO:0000256" key="8">
    <source>
        <dbReference type="SAM" id="Phobius"/>
    </source>
</evidence>
<dbReference type="GO" id="GO:0022857">
    <property type="term" value="F:transmembrane transporter activity"/>
    <property type="evidence" value="ECO:0007669"/>
    <property type="project" value="InterPro"/>
</dbReference>
<dbReference type="SUPFAM" id="SSF103473">
    <property type="entry name" value="MFS general substrate transporter"/>
    <property type="match status" value="1"/>
</dbReference>
<evidence type="ECO:0000313" key="11">
    <source>
        <dbReference type="Proteomes" id="UP000299102"/>
    </source>
</evidence>
<comment type="similarity">
    <text evidence="2">Belongs to the major facilitator superfamily. Sodium/anion cotransporter family.</text>
</comment>
<protein>
    <submittedName>
        <fullName evidence="10">Inorganic phosphate cotransporter</fullName>
    </submittedName>
</protein>
<feature type="transmembrane region" description="Helical" evidence="8">
    <location>
        <begin position="144"/>
        <end position="168"/>
    </location>
</feature>
<dbReference type="Gene3D" id="1.20.1250.20">
    <property type="entry name" value="MFS general substrate transporter like domains"/>
    <property type="match status" value="2"/>
</dbReference>
<evidence type="ECO:0000256" key="5">
    <source>
        <dbReference type="ARBA" id="ARBA00023053"/>
    </source>
</evidence>